<comment type="similarity">
    <text evidence="5">Belongs to the SAT4 family.</text>
</comment>
<feature type="region of interest" description="Disordered" evidence="6">
    <location>
        <begin position="276"/>
        <end position="320"/>
    </location>
</feature>
<dbReference type="PANTHER" id="PTHR33048:SF18">
    <property type="entry name" value="INTEGRAL MEMBRANE PROTEIN"/>
    <property type="match status" value="1"/>
</dbReference>
<reference evidence="9" key="1">
    <citation type="journal article" date="2020" name="Stud. Mycol.">
        <title>101 Dothideomycetes genomes: a test case for predicting lifestyles and emergence of pathogens.</title>
        <authorList>
            <person name="Haridas S."/>
            <person name="Albert R."/>
            <person name="Binder M."/>
            <person name="Bloem J."/>
            <person name="Labutti K."/>
            <person name="Salamov A."/>
            <person name="Andreopoulos B."/>
            <person name="Baker S."/>
            <person name="Barry K."/>
            <person name="Bills G."/>
            <person name="Bluhm B."/>
            <person name="Cannon C."/>
            <person name="Castanera R."/>
            <person name="Culley D."/>
            <person name="Daum C."/>
            <person name="Ezra D."/>
            <person name="Gonzalez J."/>
            <person name="Henrissat B."/>
            <person name="Kuo A."/>
            <person name="Liang C."/>
            <person name="Lipzen A."/>
            <person name="Lutzoni F."/>
            <person name="Magnuson J."/>
            <person name="Mondo S."/>
            <person name="Nolan M."/>
            <person name="Ohm R."/>
            <person name="Pangilinan J."/>
            <person name="Park H.-J."/>
            <person name="Ramirez L."/>
            <person name="Alfaro M."/>
            <person name="Sun H."/>
            <person name="Tritt A."/>
            <person name="Yoshinaga Y."/>
            <person name="Zwiers L.-H."/>
            <person name="Turgeon B."/>
            <person name="Goodwin S."/>
            <person name="Spatafora J."/>
            <person name="Crous P."/>
            <person name="Grigoriev I."/>
        </authorList>
    </citation>
    <scope>NUCLEOTIDE SEQUENCE</scope>
    <source>
        <strain evidence="9">CBS 627.86</strain>
    </source>
</reference>
<proteinExistence type="inferred from homology"/>
<gene>
    <name evidence="9" type="ORF">BDV96DRAFT_654080</name>
</gene>
<dbReference type="GO" id="GO:0016020">
    <property type="term" value="C:membrane"/>
    <property type="evidence" value="ECO:0007669"/>
    <property type="project" value="UniProtKB-SubCell"/>
</dbReference>
<protein>
    <recommendedName>
        <fullName evidence="8">Rhodopsin domain-containing protein</fullName>
    </recommendedName>
</protein>
<dbReference type="EMBL" id="ML977357">
    <property type="protein sequence ID" value="KAF2106987.1"/>
    <property type="molecule type" value="Genomic_DNA"/>
</dbReference>
<feature type="transmembrane region" description="Helical" evidence="7">
    <location>
        <begin position="41"/>
        <end position="62"/>
    </location>
</feature>
<feature type="transmembrane region" description="Helical" evidence="7">
    <location>
        <begin position="12"/>
        <end position="29"/>
    </location>
</feature>
<evidence type="ECO:0000256" key="2">
    <source>
        <dbReference type="ARBA" id="ARBA00022692"/>
    </source>
</evidence>
<evidence type="ECO:0000256" key="3">
    <source>
        <dbReference type="ARBA" id="ARBA00022989"/>
    </source>
</evidence>
<dbReference type="Proteomes" id="UP000799770">
    <property type="component" value="Unassembled WGS sequence"/>
</dbReference>
<name>A0A6A5YKX4_9PLEO</name>
<keyword evidence="3 7" id="KW-1133">Transmembrane helix</keyword>
<organism evidence="9 10">
    <name type="scientific">Lophiotrema nucula</name>
    <dbReference type="NCBI Taxonomy" id="690887"/>
    <lineage>
        <taxon>Eukaryota</taxon>
        <taxon>Fungi</taxon>
        <taxon>Dikarya</taxon>
        <taxon>Ascomycota</taxon>
        <taxon>Pezizomycotina</taxon>
        <taxon>Dothideomycetes</taxon>
        <taxon>Pleosporomycetidae</taxon>
        <taxon>Pleosporales</taxon>
        <taxon>Lophiotremataceae</taxon>
        <taxon>Lophiotrema</taxon>
    </lineage>
</organism>
<accession>A0A6A5YKX4</accession>
<keyword evidence="10" id="KW-1185">Reference proteome</keyword>
<dbReference type="InterPro" id="IPR049326">
    <property type="entry name" value="Rhodopsin_dom_fungi"/>
</dbReference>
<sequence>MTMSAVHKVTSEAILLAAATIAVALRFWARKKLKMGWKADDWFALTAWFLLTVYISTLFYSFNHDIDVSNLEMMTISEIITILKLTYFSIYMMSVVITLARLSIIFLYYRIFGVYDNFRRALWVMGGLTIAWVVMIIFLNTFRCKPVALAYNPLLKGKCLNMTTLFFATESINCALDLALVLLPLWRIPFLHLSLRDRIGLCLVFLTGSFVCITSILRIVFTYNMDTVQSAFWLTLQLSFAVICSCLPTLRTYLPKHIPKPSTITSYFRSSVFRKTGDPSSHLEKASQYSNSDKTTSSPPSLRTYGFTQTEDGKWTSSAV</sequence>
<evidence type="ECO:0000259" key="8">
    <source>
        <dbReference type="Pfam" id="PF20684"/>
    </source>
</evidence>
<feature type="compositionally biased region" description="Polar residues" evidence="6">
    <location>
        <begin position="287"/>
        <end position="320"/>
    </location>
</feature>
<keyword evidence="4 7" id="KW-0472">Membrane</keyword>
<feature type="compositionally biased region" description="Basic and acidic residues" evidence="6">
    <location>
        <begin position="276"/>
        <end position="285"/>
    </location>
</feature>
<feature type="transmembrane region" description="Helical" evidence="7">
    <location>
        <begin position="82"/>
        <end position="109"/>
    </location>
</feature>
<dbReference type="InterPro" id="IPR052337">
    <property type="entry name" value="SAT4-like"/>
</dbReference>
<dbReference type="Pfam" id="PF20684">
    <property type="entry name" value="Fung_rhodopsin"/>
    <property type="match status" value="1"/>
</dbReference>
<feature type="transmembrane region" description="Helical" evidence="7">
    <location>
        <begin position="162"/>
        <end position="186"/>
    </location>
</feature>
<evidence type="ECO:0000256" key="1">
    <source>
        <dbReference type="ARBA" id="ARBA00004141"/>
    </source>
</evidence>
<dbReference type="PANTHER" id="PTHR33048">
    <property type="entry name" value="PTH11-LIKE INTEGRAL MEMBRANE PROTEIN (AFU_ORTHOLOGUE AFUA_5G11245)"/>
    <property type="match status" value="1"/>
</dbReference>
<feature type="domain" description="Rhodopsin" evidence="8">
    <location>
        <begin position="25"/>
        <end position="254"/>
    </location>
</feature>
<evidence type="ECO:0000256" key="5">
    <source>
        <dbReference type="ARBA" id="ARBA00038359"/>
    </source>
</evidence>
<feature type="transmembrane region" description="Helical" evidence="7">
    <location>
        <begin position="231"/>
        <end position="250"/>
    </location>
</feature>
<evidence type="ECO:0000313" key="9">
    <source>
        <dbReference type="EMBL" id="KAF2106987.1"/>
    </source>
</evidence>
<keyword evidence="2 7" id="KW-0812">Transmembrane</keyword>
<evidence type="ECO:0000256" key="7">
    <source>
        <dbReference type="SAM" id="Phobius"/>
    </source>
</evidence>
<feature type="transmembrane region" description="Helical" evidence="7">
    <location>
        <begin position="198"/>
        <end position="219"/>
    </location>
</feature>
<comment type="subcellular location">
    <subcellularLocation>
        <location evidence="1">Membrane</location>
        <topology evidence="1">Multi-pass membrane protein</topology>
    </subcellularLocation>
</comment>
<evidence type="ECO:0000256" key="6">
    <source>
        <dbReference type="SAM" id="MobiDB-lite"/>
    </source>
</evidence>
<evidence type="ECO:0000313" key="10">
    <source>
        <dbReference type="Proteomes" id="UP000799770"/>
    </source>
</evidence>
<evidence type="ECO:0000256" key="4">
    <source>
        <dbReference type="ARBA" id="ARBA00023136"/>
    </source>
</evidence>
<feature type="transmembrane region" description="Helical" evidence="7">
    <location>
        <begin position="121"/>
        <end position="142"/>
    </location>
</feature>
<dbReference type="OrthoDB" id="5378633at2759"/>
<dbReference type="AlphaFoldDB" id="A0A6A5YKX4"/>